<dbReference type="InParanoid" id="A0A0C3BWU6"/>
<dbReference type="Proteomes" id="UP000054166">
    <property type="component" value="Unassembled WGS sequence"/>
</dbReference>
<dbReference type="HOGENOM" id="CLU_1759503_0_0_1"/>
<reference evidence="1 2" key="1">
    <citation type="submission" date="2014-04" db="EMBL/GenBank/DDBJ databases">
        <authorList>
            <consortium name="DOE Joint Genome Institute"/>
            <person name="Kuo A."/>
            <person name="Tarkka M."/>
            <person name="Buscot F."/>
            <person name="Kohler A."/>
            <person name="Nagy L.G."/>
            <person name="Floudas D."/>
            <person name="Copeland A."/>
            <person name="Barry K.W."/>
            <person name="Cichocki N."/>
            <person name="Veneault-Fourrey C."/>
            <person name="LaButti K."/>
            <person name="Lindquist E.A."/>
            <person name="Lipzen A."/>
            <person name="Lundell T."/>
            <person name="Morin E."/>
            <person name="Murat C."/>
            <person name="Sun H."/>
            <person name="Tunlid A."/>
            <person name="Henrissat B."/>
            <person name="Grigoriev I.V."/>
            <person name="Hibbett D.S."/>
            <person name="Martin F."/>
            <person name="Nordberg H.P."/>
            <person name="Cantor M.N."/>
            <person name="Hua S.X."/>
        </authorList>
    </citation>
    <scope>NUCLEOTIDE SEQUENCE [LARGE SCALE GENOMIC DNA]</scope>
    <source>
        <strain evidence="1 2">F 1598</strain>
    </source>
</reference>
<dbReference type="AlphaFoldDB" id="A0A0C3BWU6"/>
<sequence>MALSAFAVREAHRSPTGTSSRVLDLQRITRASLAEFQELELPMLGVIASSDVAGVRTMMPNRTWFDGSKLSITIHAGHGQLDTSSLTTKQGILPFWDSDVPECIAAFQPHASLAFLRTLDRQSVTTSVTSQKIVIYRNASVTIGTIHP</sequence>
<proteinExistence type="predicted"/>
<organism evidence="1 2">
    <name type="scientific">Piloderma croceum (strain F 1598)</name>
    <dbReference type="NCBI Taxonomy" id="765440"/>
    <lineage>
        <taxon>Eukaryota</taxon>
        <taxon>Fungi</taxon>
        <taxon>Dikarya</taxon>
        <taxon>Basidiomycota</taxon>
        <taxon>Agaricomycotina</taxon>
        <taxon>Agaricomycetes</taxon>
        <taxon>Agaricomycetidae</taxon>
        <taxon>Atheliales</taxon>
        <taxon>Atheliaceae</taxon>
        <taxon>Piloderma</taxon>
    </lineage>
</organism>
<evidence type="ECO:0000313" key="2">
    <source>
        <dbReference type="Proteomes" id="UP000054166"/>
    </source>
</evidence>
<reference evidence="2" key="2">
    <citation type="submission" date="2015-01" db="EMBL/GenBank/DDBJ databases">
        <title>Evolutionary Origins and Diversification of the Mycorrhizal Mutualists.</title>
        <authorList>
            <consortium name="DOE Joint Genome Institute"/>
            <consortium name="Mycorrhizal Genomics Consortium"/>
            <person name="Kohler A."/>
            <person name="Kuo A."/>
            <person name="Nagy L.G."/>
            <person name="Floudas D."/>
            <person name="Copeland A."/>
            <person name="Barry K.W."/>
            <person name="Cichocki N."/>
            <person name="Veneault-Fourrey C."/>
            <person name="LaButti K."/>
            <person name="Lindquist E.A."/>
            <person name="Lipzen A."/>
            <person name="Lundell T."/>
            <person name="Morin E."/>
            <person name="Murat C."/>
            <person name="Riley R."/>
            <person name="Ohm R."/>
            <person name="Sun H."/>
            <person name="Tunlid A."/>
            <person name="Henrissat B."/>
            <person name="Grigoriev I.V."/>
            <person name="Hibbett D.S."/>
            <person name="Martin F."/>
        </authorList>
    </citation>
    <scope>NUCLEOTIDE SEQUENCE [LARGE SCALE GENOMIC DNA]</scope>
    <source>
        <strain evidence="2">F 1598</strain>
    </source>
</reference>
<protein>
    <submittedName>
        <fullName evidence="1">Uncharacterized protein</fullName>
    </submittedName>
</protein>
<dbReference type="EMBL" id="KN832997">
    <property type="protein sequence ID" value="KIM81837.1"/>
    <property type="molecule type" value="Genomic_DNA"/>
</dbReference>
<gene>
    <name evidence="1" type="ORF">PILCRDRAFT_8497</name>
</gene>
<name>A0A0C3BWU6_PILCF</name>
<evidence type="ECO:0000313" key="1">
    <source>
        <dbReference type="EMBL" id="KIM81837.1"/>
    </source>
</evidence>
<accession>A0A0C3BWU6</accession>
<keyword evidence="2" id="KW-1185">Reference proteome</keyword>